<accession>A0A915PNE2</accession>
<dbReference type="SUPFAM" id="SSF82895">
    <property type="entry name" value="TSP-1 type 1 repeat"/>
    <property type="match status" value="1"/>
</dbReference>
<dbReference type="Gene3D" id="2.20.100.10">
    <property type="entry name" value="Thrombospondin type-1 (TSP1) repeat"/>
    <property type="match status" value="1"/>
</dbReference>
<dbReference type="InterPro" id="IPR036383">
    <property type="entry name" value="TSP1_rpt_sf"/>
</dbReference>
<name>A0A915PNE2_9BILA</name>
<dbReference type="SMART" id="SM00209">
    <property type="entry name" value="TSP1"/>
    <property type="match status" value="1"/>
</dbReference>
<organism evidence="3 4">
    <name type="scientific">Setaria digitata</name>
    <dbReference type="NCBI Taxonomy" id="48799"/>
    <lineage>
        <taxon>Eukaryota</taxon>
        <taxon>Metazoa</taxon>
        <taxon>Ecdysozoa</taxon>
        <taxon>Nematoda</taxon>
        <taxon>Chromadorea</taxon>
        <taxon>Rhabditida</taxon>
        <taxon>Spirurina</taxon>
        <taxon>Spiruromorpha</taxon>
        <taxon>Filarioidea</taxon>
        <taxon>Setariidae</taxon>
        <taxon>Setaria</taxon>
    </lineage>
</organism>
<dbReference type="PROSITE" id="PS51257">
    <property type="entry name" value="PROKAR_LIPOPROTEIN"/>
    <property type="match status" value="1"/>
</dbReference>
<dbReference type="WBParaSite" id="sdigi.contig168.g5577.t1">
    <property type="protein sequence ID" value="sdigi.contig168.g5577.t1"/>
    <property type="gene ID" value="sdigi.contig168.g5577"/>
</dbReference>
<protein>
    <submittedName>
        <fullName evidence="4">Uncharacterized protein</fullName>
    </submittedName>
</protein>
<reference evidence="4" key="1">
    <citation type="submission" date="2022-11" db="UniProtKB">
        <authorList>
            <consortium name="WormBaseParasite"/>
        </authorList>
    </citation>
    <scope>IDENTIFICATION</scope>
</reference>
<keyword evidence="1" id="KW-0677">Repeat</keyword>
<dbReference type="PANTHER" id="PTHR22906">
    <property type="entry name" value="PROPERDIN"/>
    <property type="match status" value="1"/>
</dbReference>
<dbReference type="Pfam" id="PF00090">
    <property type="entry name" value="TSP_1"/>
    <property type="match status" value="1"/>
</dbReference>
<dbReference type="PROSITE" id="PS50092">
    <property type="entry name" value="TSP1"/>
    <property type="match status" value="1"/>
</dbReference>
<dbReference type="InterPro" id="IPR000884">
    <property type="entry name" value="TSP1_rpt"/>
</dbReference>
<dbReference type="AlphaFoldDB" id="A0A915PNE2"/>
<evidence type="ECO:0000256" key="2">
    <source>
        <dbReference type="ARBA" id="ARBA00023157"/>
    </source>
</evidence>
<keyword evidence="3" id="KW-1185">Reference proteome</keyword>
<sequence length="190" mass="21411">MDCLAKSAWSNWGAWSSCSVTCGGCGKQRRIRACYGSDRICPGPNEEAKRCGEKRCKIQGKFDCTARLVMPCSLYHKLQFGTNKELGISSLDISNSDYLNFCLNFLTDAHVLVSDKFATYPYKEKQYLKSVFAGEKLCEKHLRYLCSTPTLTVYLGQITRNNLLSSDKRGCCDEYHYNGTICIQDGNIFP</sequence>
<proteinExistence type="predicted"/>
<evidence type="ECO:0000313" key="3">
    <source>
        <dbReference type="Proteomes" id="UP000887581"/>
    </source>
</evidence>
<keyword evidence="2" id="KW-1015">Disulfide bond</keyword>
<evidence type="ECO:0000256" key="1">
    <source>
        <dbReference type="ARBA" id="ARBA00022737"/>
    </source>
</evidence>
<dbReference type="Proteomes" id="UP000887581">
    <property type="component" value="Unplaced"/>
</dbReference>
<dbReference type="InterPro" id="IPR052065">
    <property type="entry name" value="Compl_asym_regulator"/>
</dbReference>
<evidence type="ECO:0000313" key="4">
    <source>
        <dbReference type="WBParaSite" id="sdigi.contig168.g5577.t1"/>
    </source>
</evidence>